<accession>A0A484LDU1</accession>
<feature type="region of interest" description="Disordered" evidence="1">
    <location>
        <begin position="1"/>
        <end position="39"/>
    </location>
</feature>
<name>A0A484LDU1_9ASTE</name>
<protein>
    <submittedName>
        <fullName evidence="2">Uncharacterized protein</fullName>
    </submittedName>
</protein>
<evidence type="ECO:0000313" key="2">
    <source>
        <dbReference type="EMBL" id="VFQ74602.1"/>
    </source>
</evidence>
<dbReference type="EMBL" id="OOIL02001340">
    <property type="protein sequence ID" value="VFQ74602.1"/>
    <property type="molecule type" value="Genomic_DNA"/>
</dbReference>
<reference evidence="2 3" key="1">
    <citation type="submission" date="2018-04" db="EMBL/GenBank/DDBJ databases">
        <authorList>
            <person name="Vogel A."/>
        </authorList>
    </citation>
    <scope>NUCLEOTIDE SEQUENCE [LARGE SCALE GENOMIC DNA]</scope>
</reference>
<evidence type="ECO:0000313" key="3">
    <source>
        <dbReference type="Proteomes" id="UP000595140"/>
    </source>
</evidence>
<sequence>MVEAVTQQFPSRLLPNCKSPKPSGENPQRESKPKLRHRQNSALKVRFSPSLNQFSIRKSALLKNVGKKSFNIWLGLDTCSWLLEALQSLTIEGGLRTSYPREKRRLLTIFFHSYRFGNHLKICEHHQDGKTWILIPKGNQDSGITSFISCFKKIYVNLRSSIPHPPPFVDNALVCAWTQPSPQQSSNSISATLLKLEFSESLHHPPHGPPITPATTKQSTLQGTLSASAPAFTPQRLVTTPGQTLDMACTKPLHFQGCSNSDNDLDSPHWGKNLGYISGPEINPLDNRKNFPQMSLKMNG</sequence>
<dbReference type="Proteomes" id="UP000595140">
    <property type="component" value="Unassembled WGS sequence"/>
</dbReference>
<dbReference type="AlphaFoldDB" id="A0A484LDU1"/>
<proteinExistence type="predicted"/>
<keyword evidence="3" id="KW-1185">Reference proteome</keyword>
<gene>
    <name evidence="2" type="ORF">CCAM_LOCUS16378</name>
</gene>
<evidence type="ECO:0000256" key="1">
    <source>
        <dbReference type="SAM" id="MobiDB-lite"/>
    </source>
</evidence>
<feature type="compositionally biased region" description="Polar residues" evidence="1">
    <location>
        <begin position="1"/>
        <end position="10"/>
    </location>
</feature>
<organism evidence="2 3">
    <name type="scientific">Cuscuta campestris</name>
    <dbReference type="NCBI Taxonomy" id="132261"/>
    <lineage>
        <taxon>Eukaryota</taxon>
        <taxon>Viridiplantae</taxon>
        <taxon>Streptophyta</taxon>
        <taxon>Embryophyta</taxon>
        <taxon>Tracheophyta</taxon>
        <taxon>Spermatophyta</taxon>
        <taxon>Magnoliopsida</taxon>
        <taxon>eudicotyledons</taxon>
        <taxon>Gunneridae</taxon>
        <taxon>Pentapetalae</taxon>
        <taxon>asterids</taxon>
        <taxon>lamiids</taxon>
        <taxon>Solanales</taxon>
        <taxon>Convolvulaceae</taxon>
        <taxon>Cuscuteae</taxon>
        <taxon>Cuscuta</taxon>
        <taxon>Cuscuta subgen. Grammica</taxon>
        <taxon>Cuscuta sect. Cleistogrammica</taxon>
    </lineage>
</organism>